<evidence type="ECO:0000259" key="1">
    <source>
        <dbReference type="PROSITE" id="PS50943"/>
    </source>
</evidence>
<reference evidence="3" key="1">
    <citation type="submission" date="2017-11" db="EMBL/GenBank/DDBJ databases">
        <authorList>
            <person name="Zhu W."/>
        </authorList>
    </citation>
    <scope>NUCLEOTIDE SEQUENCE [LARGE SCALE GENOMIC DNA]</scope>
    <source>
        <strain evidence="3">CAU 1051</strain>
    </source>
</reference>
<keyword evidence="3" id="KW-1185">Reference proteome</keyword>
<accession>A0A3D8PUG3</accession>
<dbReference type="PROSITE" id="PS50943">
    <property type="entry name" value="HTH_CROC1"/>
    <property type="match status" value="1"/>
</dbReference>
<dbReference type="AlphaFoldDB" id="A0A3D8PUG3"/>
<dbReference type="Proteomes" id="UP000256520">
    <property type="component" value="Unassembled WGS sequence"/>
</dbReference>
<proteinExistence type="predicted"/>
<dbReference type="Pfam" id="PF01381">
    <property type="entry name" value="HTH_3"/>
    <property type="match status" value="1"/>
</dbReference>
<dbReference type="CDD" id="cd00093">
    <property type="entry name" value="HTH_XRE"/>
    <property type="match status" value="1"/>
</dbReference>
<dbReference type="RefSeq" id="WP_115749627.1">
    <property type="nucleotide sequence ID" value="NZ_PIOD01000009.1"/>
</dbReference>
<dbReference type="SUPFAM" id="SSF47413">
    <property type="entry name" value="lambda repressor-like DNA-binding domains"/>
    <property type="match status" value="1"/>
</dbReference>
<organism evidence="2 3">
    <name type="scientific">Oceanobacillus chungangensis</name>
    <dbReference type="NCBI Taxonomy" id="1229152"/>
    <lineage>
        <taxon>Bacteria</taxon>
        <taxon>Bacillati</taxon>
        <taxon>Bacillota</taxon>
        <taxon>Bacilli</taxon>
        <taxon>Bacillales</taxon>
        <taxon>Bacillaceae</taxon>
        <taxon>Oceanobacillus</taxon>
    </lineage>
</organism>
<dbReference type="InterPro" id="IPR010982">
    <property type="entry name" value="Lambda_DNA-bd_dom_sf"/>
</dbReference>
<protein>
    <recommendedName>
        <fullName evidence="1">HTH cro/C1-type domain-containing protein</fullName>
    </recommendedName>
</protein>
<evidence type="ECO:0000313" key="3">
    <source>
        <dbReference type="Proteomes" id="UP000256520"/>
    </source>
</evidence>
<evidence type="ECO:0000313" key="2">
    <source>
        <dbReference type="EMBL" id="RDW18799.1"/>
    </source>
</evidence>
<gene>
    <name evidence="2" type="ORF">CWR45_09400</name>
</gene>
<dbReference type="EMBL" id="PIOD01000009">
    <property type="protein sequence ID" value="RDW18799.1"/>
    <property type="molecule type" value="Genomic_DNA"/>
</dbReference>
<dbReference type="SMART" id="SM00530">
    <property type="entry name" value="HTH_XRE"/>
    <property type="match status" value="1"/>
</dbReference>
<dbReference type="InterPro" id="IPR001387">
    <property type="entry name" value="Cro/C1-type_HTH"/>
</dbReference>
<sequence length="69" mass="7925">MKNLMELYEEYRFSSGLSMNKLANLGEIDVSFYSRLVNEKRNSLNVLDAARLAKILNVPEEKFLKSIGL</sequence>
<name>A0A3D8PUG3_9BACI</name>
<comment type="caution">
    <text evidence="2">The sequence shown here is derived from an EMBL/GenBank/DDBJ whole genome shotgun (WGS) entry which is preliminary data.</text>
</comment>
<dbReference type="Gene3D" id="1.10.260.40">
    <property type="entry name" value="lambda repressor-like DNA-binding domains"/>
    <property type="match status" value="1"/>
</dbReference>
<dbReference type="GO" id="GO:0003677">
    <property type="term" value="F:DNA binding"/>
    <property type="evidence" value="ECO:0007669"/>
    <property type="project" value="InterPro"/>
</dbReference>
<feature type="domain" description="HTH cro/C1-type" evidence="1">
    <location>
        <begin position="16"/>
        <end position="63"/>
    </location>
</feature>